<name>A0A7V7TVF1_9HYPH</name>
<evidence type="ECO:0000313" key="8">
    <source>
        <dbReference type="Proteomes" id="UP000432089"/>
    </source>
</evidence>
<proteinExistence type="inferred from homology"/>
<comment type="similarity">
    <text evidence="4">Belongs to the MsrA Met sulfoxide reductase family.</text>
</comment>
<dbReference type="InterPro" id="IPR002569">
    <property type="entry name" value="Met_Sox_Rdtase_MsrA_dom"/>
</dbReference>
<dbReference type="Gene3D" id="3.30.1060.10">
    <property type="entry name" value="Peptide methionine sulphoxide reductase MsrA"/>
    <property type="match status" value="1"/>
</dbReference>
<evidence type="ECO:0000256" key="3">
    <source>
        <dbReference type="ARBA" id="ARBA00048782"/>
    </source>
</evidence>
<gene>
    <name evidence="4 7" type="primary">msrA</name>
    <name evidence="7" type="ORF">F6X38_17470</name>
</gene>
<keyword evidence="1 4" id="KW-0560">Oxidoreductase</keyword>
<keyword evidence="5" id="KW-0732">Signal</keyword>
<dbReference type="AlphaFoldDB" id="A0A7V7TVF1"/>
<comment type="catalytic activity">
    <reaction evidence="3 4">
        <text>[thioredoxin]-disulfide + L-methionine + H2O = L-methionine (S)-S-oxide + [thioredoxin]-dithiol</text>
        <dbReference type="Rhea" id="RHEA:19993"/>
        <dbReference type="Rhea" id="RHEA-COMP:10698"/>
        <dbReference type="Rhea" id="RHEA-COMP:10700"/>
        <dbReference type="ChEBI" id="CHEBI:15377"/>
        <dbReference type="ChEBI" id="CHEBI:29950"/>
        <dbReference type="ChEBI" id="CHEBI:50058"/>
        <dbReference type="ChEBI" id="CHEBI:57844"/>
        <dbReference type="ChEBI" id="CHEBI:58772"/>
        <dbReference type="EC" id="1.8.4.11"/>
    </reaction>
</comment>
<dbReference type="RefSeq" id="WP_150971881.1">
    <property type="nucleotide sequence ID" value="NZ_VZDO01000015.1"/>
</dbReference>
<comment type="function">
    <text evidence="4">Has an important function as a repair enzyme for proteins that have been inactivated by oxidation. Catalyzes the reversible oxidation-reduction of methionine sulfoxide in proteins to methionine.</text>
</comment>
<evidence type="ECO:0000256" key="4">
    <source>
        <dbReference type="HAMAP-Rule" id="MF_01401"/>
    </source>
</evidence>
<dbReference type="NCBIfam" id="TIGR00401">
    <property type="entry name" value="msrA"/>
    <property type="match status" value="1"/>
</dbReference>
<reference evidence="7 8" key="1">
    <citation type="submission" date="2019-09" db="EMBL/GenBank/DDBJ databases">
        <title>YIM 132180 draft genome.</title>
        <authorList>
            <person name="Zhang K."/>
        </authorList>
    </citation>
    <scope>NUCLEOTIDE SEQUENCE [LARGE SCALE GENOMIC DNA]</scope>
    <source>
        <strain evidence="7 8">YIM 132180</strain>
    </source>
</reference>
<comment type="caution">
    <text evidence="7">The sequence shown here is derived from an EMBL/GenBank/DDBJ whole genome shotgun (WGS) entry which is preliminary data.</text>
</comment>
<dbReference type="Pfam" id="PF01625">
    <property type="entry name" value="PMSR"/>
    <property type="match status" value="1"/>
</dbReference>
<accession>A0A7V7TVF1</accession>
<feature type="chain" id="PRO_5031304668" description="Peptide methionine sulfoxide reductase MsrA" evidence="5">
    <location>
        <begin position="41"/>
        <end position="247"/>
    </location>
</feature>
<evidence type="ECO:0000256" key="5">
    <source>
        <dbReference type="SAM" id="SignalP"/>
    </source>
</evidence>
<dbReference type="SUPFAM" id="SSF55068">
    <property type="entry name" value="Peptide methionine sulfoxide reductase"/>
    <property type="match status" value="1"/>
</dbReference>
<dbReference type="PANTHER" id="PTHR43774:SF1">
    <property type="entry name" value="PEPTIDE METHIONINE SULFOXIDE REDUCTASE MSRA 2"/>
    <property type="match status" value="1"/>
</dbReference>
<dbReference type="EMBL" id="VZDO01000015">
    <property type="protein sequence ID" value="KAB0677769.1"/>
    <property type="molecule type" value="Genomic_DNA"/>
</dbReference>
<comment type="catalytic activity">
    <reaction evidence="2 4">
        <text>L-methionyl-[protein] + [thioredoxin]-disulfide + H2O = L-methionyl-(S)-S-oxide-[protein] + [thioredoxin]-dithiol</text>
        <dbReference type="Rhea" id="RHEA:14217"/>
        <dbReference type="Rhea" id="RHEA-COMP:10698"/>
        <dbReference type="Rhea" id="RHEA-COMP:10700"/>
        <dbReference type="Rhea" id="RHEA-COMP:12313"/>
        <dbReference type="Rhea" id="RHEA-COMP:12315"/>
        <dbReference type="ChEBI" id="CHEBI:15377"/>
        <dbReference type="ChEBI" id="CHEBI:16044"/>
        <dbReference type="ChEBI" id="CHEBI:29950"/>
        <dbReference type="ChEBI" id="CHEBI:44120"/>
        <dbReference type="ChEBI" id="CHEBI:50058"/>
        <dbReference type="EC" id="1.8.4.11"/>
    </reaction>
</comment>
<evidence type="ECO:0000256" key="1">
    <source>
        <dbReference type="ARBA" id="ARBA00023002"/>
    </source>
</evidence>
<sequence length="247" mass="25904">MRSDRRGLPLPSLKTVVPAAAGLALLAAAALSSGGLTASAAEEAWTLPKPAVDDAGTAGEQTALVAGGCFWGVQGVFQHVKGVTSAVSGYAGGETKDPSYEAVSTGTTGHAETVKITFDPKVVSYGELLRIYFSVAHDPTTLNAQGPDHGTQYRSAVFPVNDAQKRVADAYIAQLGAAKIYPAKIVTTTTPAASGFFPAEAYHQDFLAQNPTYPYIVYNDLPKVENLKRLFPAEYRADPVLVSAAKS</sequence>
<dbReference type="PANTHER" id="PTHR43774">
    <property type="entry name" value="PEPTIDE METHIONINE SULFOXIDE REDUCTASE"/>
    <property type="match status" value="1"/>
</dbReference>
<keyword evidence="8" id="KW-1185">Reference proteome</keyword>
<dbReference type="Proteomes" id="UP000432089">
    <property type="component" value="Unassembled WGS sequence"/>
</dbReference>
<feature type="signal peptide" evidence="5">
    <location>
        <begin position="1"/>
        <end position="40"/>
    </location>
</feature>
<evidence type="ECO:0000259" key="6">
    <source>
        <dbReference type="Pfam" id="PF01625"/>
    </source>
</evidence>
<organism evidence="7 8">
    <name type="scientific">Plantimonas leprariae</name>
    <dbReference type="NCBI Taxonomy" id="2615207"/>
    <lineage>
        <taxon>Bacteria</taxon>
        <taxon>Pseudomonadati</taxon>
        <taxon>Pseudomonadota</taxon>
        <taxon>Alphaproteobacteria</taxon>
        <taxon>Hyphomicrobiales</taxon>
        <taxon>Aurantimonadaceae</taxon>
        <taxon>Plantimonas</taxon>
    </lineage>
</organism>
<dbReference type="EC" id="1.8.4.11" evidence="4"/>
<dbReference type="HAMAP" id="MF_01401">
    <property type="entry name" value="MsrA"/>
    <property type="match status" value="1"/>
</dbReference>
<dbReference type="InterPro" id="IPR036509">
    <property type="entry name" value="Met_Sox_Rdtase_MsrA_sf"/>
</dbReference>
<protein>
    <recommendedName>
        <fullName evidence="4">Peptide methionine sulfoxide reductase MsrA</fullName>
        <shortName evidence="4">Protein-methionine-S-oxide reductase</shortName>
        <ecNumber evidence="4">1.8.4.11</ecNumber>
    </recommendedName>
    <alternativeName>
        <fullName evidence="4">Peptide-methionine (S)-S-oxide reductase</fullName>
        <shortName evidence="4">Peptide Met(O) reductase</shortName>
    </alternativeName>
</protein>
<dbReference type="GO" id="GO:0008113">
    <property type="term" value="F:peptide-methionine (S)-S-oxide reductase activity"/>
    <property type="evidence" value="ECO:0007669"/>
    <property type="project" value="UniProtKB-UniRule"/>
</dbReference>
<evidence type="ECO:0000256" key="2">
    <source>
        <dbReference type="ARBA" id="ARBA00047806"/>
    </source>
</evidence>
<feature type="active site" evidence="4">
    <location>
        <position position="69"/>
    </location>
</feature>
<feature type="domain" description="Peptide methionine sulphoxide reductase MsrA" evidence="6">
    <location>
        <begin position="63"/>
        <end position="213"/>
    </location>
</feature>
<evidence type="ECO:0000313" key="7">
    <source>
        <dbReference type="EMBL" id="KAB0677769.1"/>
    </source>
</evidence>